<dbReference type="InterPro" id="IPR012340">
    <property type="entry name" value="NA-bd_OB-fold"/>
</dbReference>
<evidence type="ECO:0000313" key="1">
    <source>
        <dbReference type="EMBL" id="OXV05674.1"/>
    </source>
</evidence>
<dbReference type="Proteomes" id="UP000243515">
    <property type="component" value="Unassembled WGS sequence"/>
</dbReference>
<proteinExistence type="predicted"/>
<reference evidence="1 2" key="1">
    <citation type="journal article" date="2015" name="Environ. Microbiol.">
        <title>Metagenome sequence of Elaphomyces granulatus from sporocarp tissue reveals Ascomycota ectomycorrhizal fingerprints of genome expansion and a Proteobacteria-rich microbiome.</title>
        <authorList>
            <person name="Quandt C.A."/>
            <person name="Kohler A."/>
            <person name="Hesse C.N."/>
            <person name="Sharpton T.J."/>
            <person name="Martin F."/>
            <person name="Spatafora J.W."/>
        </authorList>
    </citation>
    <scope>NUCLEOTIDE SEQUENCE [LARGE SCALE GENOMIC DNA]</scope>
    <source>
        <strain evidence="1 2">OSC145934</strain>
    </source>
</reference>
<evidence type="ECO:0000313" key="2">
    <source>
        <dbReference type="Proteomes" id="UP000243515"/>
    </source>
</evidence>
<feature type="non-terminal residue" evidence="1">
    <location>
        <position position="1"/>
    </location>
</feature>
<dbReference type="GO" id="GO:0016233">
    <property type="term" value="P:telomere capping"/>
    <property type="evidence" value="ECO:0007669"/>
    <property type="project" value="InterPro"/>
</dbReference>
<gene>
    <name evidence="1" type="ORF">Egran_06558</name>
</gene>
<sequence>TYSIIEISHRTETLDHVREICCPDFATWRLRHEWAATNTSSIPVGTSVPTSAFKSPLSRLMLTQSLYSVTRYDVSAGRLILEHGYPTNLKRPATVPVDINLLLETIKANEIQVGSWLNVLGYVREQAPQQNDSRALVPEAGGSIYIEAVMVFSAGAIHVGDYERILRDSLEVDRRVNKPA</sequence>
<dbReference type="Gene3D" id="2.40.50.140">
    <property type="entry name" value="Nucleic acid-binding proteins"/>
    <property type="match status" value="1"/>
</dbReference>
<name>A0A232LNJ7_9EURO</name>
<dbReference type="EMBL" id="NPHW01006595">
    <property type="protein sequence ID" value="OXV05674.1"/>
    <property type="molecule type" value="Genomic_DNA"/>
</dbReference>
<accession>A0A232LNJ7</accession>
<dbReference type="GO" id="GO:0043047">
    <property type="term" value="F:single-stranded telomeric DNA binding"/>
    <property type="evidence" value="ECO:0007669"/>
    <property type="project" value="InterPro"/>
</dbReference>
<protein>
    <submittedName>
        <fullName evidence="1">Uncharacterized protein</fullName>
    </submittedName>
</protein>
<comment type="caution">
    <text evidence="1">The sequence shown here is derived from an EMBL/GenBank/DDBJ whole genome shotgun (WGS) entry which is preliminary data.</text>
</comment>
<organism evidence="1 2">
    <name type="scientific">Elaphomyces granulatus</name>
    <dbReference type="NCBI Taxonomy" id="519963"/>
    <lineage>
        <taxon>Eukaryota</taxon>
        <taxon>Fungi</taxon>
        <taxon>Dikarya</taxon>
        <taxon>Ascomycota</taxon>
        <taxon>Pezizomycotina</taxon>
        <taxon>Eurotiomycetes</taxon>
        <taxon>Eurotiomycetidae</taxon>
        <taxon>Eurotiales</taxon>
        <taxon>Elaphomycetaceae</taxon>
        <taxon>Elaphomyces</taxon>
    </lineage>
</organism>
<dbReference type="AlphaFoldDB" id="A0A232LNJ7"/>
<keyword evidence="2" id="KW-1185">Reference proteome</keyword>
<dbReference type="InterPro" id="IPR024222">
    <property type="entry name" value="Ten1_fungal"/>
</dbReference>
<dbReference type="OrthoDB" id="5275361at2759"/>
<dbReference type="Pfam" id="PF12658">
    <property type="entry name" value="Ten1"/>
    <property type="match status" value="1"/>
</dbReference>
<dbReference type="GO" id="GO:1990879">
    <property type="term" value="C:CST complex"/>
    <property type="evidence" value="ECO:0007669"/>
    <property type="project" value="InterPro"/>
</dbReference>